<dbReference type="STRING" id="1499967.U27_00201"/>
<dbReference type="eggNOG" id="COG0845">
    <property type="taxonomic scope" value="Bacteria"/>
</dbReference>
<dbReference type="Proteomes" id="UP000030661">
    <property type="component" value="Unassembled WGS sequence"/>
</dbReference>
<gene>
    <name evidence="9" type="ORF">U27_00201</name>
</gene>
<dbReference type="Gene3D" id="2.40.30.170">
    <property type="match status" value="1"/>
</dbReference>
<dbReference type="InterPro" id="IPR058792">
    <property type="entry name" value="Beta-barrel_RND_2"/>
</dbReference>
<keyword evidence="4" id="KW-0574">Periplasm</keyword>
<dbReference type="EMBL" id="DF820472">
    <property type="protein sequence ID" value="GAK60310.1"/>
    <property type="molecule type" value="Genomic_DNA"/>
</dbReference>
<dbReference type="InterPro" id="IPR059052">
    <property type="entry name" value="HH_YbhG-like"/>
</dbReference>
<evidence type="ECO:0000256" key="6">
    <source>
        <dbReference type="SAM" id="Coils"/>
    </source>
</evidence>
<evidence type="ECO:0000256" key="1">
    <source>
        <dbReference type="ARBA" id="ARBA00004418"/>
    </source>
</evidence>
<keyword evidence="5 6" id="KW-0175">Coiled coil</keyword>
<evidence type="ECO:0000256" key="3">
    <source>
        <dbReference type="ARBA" id="ARBA00022729"/>
    </source>
</evidence>
<dbReference type="Gene3D" id="1.10.287.470">
    <property type="entry name" value="Helix hairpin bin"/>
    <property type="match status" value="1"/>
</dbReference>
<feature type="domain" description="CusB-like beta-barrel" evidence="8">
    <location>
        <begin position="256"/>
        <end position="339"/>
    </location>
</feature>
<dbReference type="PANTHER" id="PTHR32347">
    <property type="entry name" value="EFFLUX SYSTEM COMPONENT YKNX-RELATED"/>
    <property type="match status" value="1"/>
</dbReference>
<evidence type="ECO:0000259" key="8">
    <source>
        <dbReference type="Pfam" id="PF25954"/>
    </source>
</evidence>
<evidence type="ECO:0000313" key="10">
    <source>
        <dbReference type="Proteomes" id="UP000030661"/>
    </source>
</evidence>
<dbReference type="HOGENOM" id="CLU_018816_6_3_0"/>
<comment type="similarity">
    <text evidence="2">Belongs to the UPF0194 family.</text>
</comment>
<dbReference type="AlphaFoldDB" id="A0A081C6V5"/>
<accession>A0A081C6V5</accession>
<organism evidence="9">
    <name type="scientific">Vecturithrix granuli</name>
    <dbReference type="NCBI Taxonomy" id="1499967"/>
    <lineage>
        <taxon>Bacteria</taxon>
        <taxon>Candidatus Moduliflexota</taxon>
        <taxon>Candidatus Vecturitrichia</taxon>
        <taxon>Candidatus Vecturitrichales</taxon>
        <taxon>Candidatus Vecturitrichaceae</taxon>
        <taxon>Candidatus Vecturithrix</taxon>
    </lineage>
</organism>
<sequence length="346" mass="38065">MKKFVILILFIALFAAAAGFGLSETELISQFLLKAHQYFLNSAEENAIMVSGNVEVTEVDVGFTLSGRILAMWAQEGEQVWKGMSLAQLENAELESLVAQNRAMLSEAEMRLADLKTGARSQEIEAARANVKAIEAELSKVKKDFDRANALYKDTLIPVSQLDAAKSAYNAVKARHQQGLEQLSLVKAGPTKDAVMASEFQVKQAEAALRASEERLKNTLITAPLSGVILEKNAEIGEIIAQGTPVYTIGDLAHPWIKVYIKEDKLGRVSLGQKAEVSIDSFPNKIYQGKVTHIASEAEFTPKNVQTQEERVKLVFEVKISVENRNSELKPGMPADVKILLHEQTQ</sequence>
<keyword evidence="10" id="KW-1185">Reference proteome</keyword>
<dbReference type="Gene3D" id="2.40.50.100">
    <property type="match status" value="1"/>
</dbReference>
<dbReference type="Pfam" id="PF25881">
    <property type="entry name" value="HH_YBHG"/>
    <property type="match status" value="1"/>
</dbReference>
<dbReference type="InterPro" id="IPR050465">
    <property type="entry name" value="UPF0194_transport"/>
</dbReference>
<dbReference type="SUPFAM" id="SSF111369">
    <property type="entry name" value="HlyD-like secretion proteins"/>
    <property type="match status" value="2"/>
</dbReference>
<feature type="domain" description="YbhG-like alpha-helical hairpin" evidence="7">
    <location>
        <begin position="92"/>
        <end position="218"/>
    </location>
</feature>
<evidence type="ECO:0000256" key="2">
    <source>
        <dbReference type="ARBA" id="ARBA00010602"/>
    </source>
</evidence>
<dbReference type="GO" id="GO:0042597">
    <property type="term" value="C:periplasmic space"/>
    <property type="evidence" value="ECO:0007669"/>
    <property type="project" value="UniProtKB-SubCell"/>
</dbReference>
<comment type="subcellular location">
    <subcellularLocation>
        <location evidence="1">Periplasm</location>
    </subcellularLocation>
</comment>
<protein>
    <submittedName>
        <fullName evidence="9">Periplasmic component of efflux system</fullName>
    </submittedName>
</protein>
<evidence type="ECO:0000259" key="7">
    <source>
        <dbReference type="Pfam" id="PF25881"/>
    </source>
</evidence>
<feature type="coiled-coil region" evidence="6">
    <location>
        <begin position="91"/>
        <end position="151"/>
    </location>
</feature>
<name>A0A081C6V5_VECG1</name>
<dbReference type="PANTHER" id="PTHR32347:SF29">
    <property type="entry name" value="UPF0194 MEMBRANE PROTEIN YBHG"/>
    <property type="match status" value="1"/>
</dbReference>
<keyword evidence="3" id="KW-0732">Signal</keyword>
<dbReference type="Pfam" id="PF25954">
    <property type="entry name" value="Beta-barrel_RND_2"/>
    <property type="match status" value="1"/>
</dbReference>
<evidence type="ECO:0000256" key="4">
    <source>
        <dbReference type="ARBA" id="ARBA00022764"/>
    </source>
</evidence>
<proteinExistence type="inferred from homology"/>
<evidence type="ECO:0000256" key="5">
    <source>
        <dbReference type="ARBA" id="ARBA00023054"/>
    </source>
</evidence>
<reference evidence="9" key="1">
    <citation type="journal article" date="2015" name="PeerJ">
        <title>First genomic representation of candidate bacterial phylum KSB3 points to enhanced environmental sensing as a trigger of wastewater bulking.</title>
        <authorList>
            <person name="Sekiguchi Y."/>
            <person name="Ohashi A."/>
            <person name="Parks D.H."/>
            <person name="Yamauchi T."/>
            <person name="Tyson G.W."/>
            <person name="Hugenholtz P."/>
        </authorList>
    </citation>
    <scope>NUCLEOTIDE SEQUENCE [LARGE SCALE GENOMIC DNA]</scope>
</reference>
<evidence type="ECO:0000313" key="9">
    <source>
        <dbReference type="EMBL" id="GAK60310.1"/>
    </source>
</evidence>